<name>A0A543DVD4_9PSEU</name>
<dbReference type="Pfam" id="PF06772">
    <property type="entry name" value="LtrA"/>
    <property type="match status" value="1"/>
</dbReference>
<accession>A0A543DVD4</accession>
<proteinExistence type="predicted"/>
<feature type="transmembrane region" description="Helical" evidence="2">
    <location>
        <begin position="402"/>
        <end position="427"/>
    </location>
</feature>
<dbReference type="PANTHER" id="PTHR36840:SF1">
    <property type="entry name" value="BLL5714 PROTEIN"/>
    <property type="match status" value="1"/>
</dbReference>
<feature type="transmembrane region" description="Helical" evidence="2">
    <location>
        <begin position="137"/>
        <end position="163"/>
    </location>
</feature>
<keyword evidence="4" id="KW-1185">Reference proteome</keyword>
<dbReference type="AlphaFoldDB" id="A0A543DVD4"/>
<feature type="transmembrane region" description="Helical" evidence="2">
    <location>
        <begin position="310"/>
        <end position="329"/>
    </location>
</feature>
<sequence length="521" mass="55822">MSEDRANPTSDEHAPDEVQDGSVGTLELFFDLVFVYGMAQVTALMLADISWVGFGHGLLGLAAVWWAWVCYAWLTNTSAHAGPLPRVLIFLAMAAMLVAAVALPEAFGARALVFGLAFLAVRLIHVVMLVLDVRGEAAVGAAALRLVPTLLTGPALVVAGAFLESPVRELLWIAAAVIDFSGPLVVGTGGWRVAPSYFVERHGLVVIIALGEAIVEVGAGAEENLARPAVLGAVVLAVLIAAGLWWSYFGYIRSGAERRLRGAEGQDRARLARDSYSYLHLPLIAGIVFFALGVHEAVAGVDEPLPPLPALALVGGVALFFAADVGYRWRDHHQLATDRLLAALAAAAVIPLAMFAPALAALAALTAVCAVQTGWELWRRPDRDRACRQLPLSEGGRSMSQVFALAVPVWEIVLRALAVYLALAVLVRVAGKRGLAQLNTFDLVVVLLIANTVANANPRRGHQRDRRRPRGGRPDRRQRRRGADRRPLQPADVALRRHPDHPRGAPTLGHLGPAPRRPASR</sequence>
<feature type="transmembrane region" description="Helical" evidence="2">
    <location>
        <begin position="111"/>
        <end position="131"/>
    </location>
</feature>
<evidence type="ECO:0000313" key="4">
    <source>
        <dbReference type="Proteomes" id="UP000315677"/>
    </source>
</evidence>
<feature type="transmembrane region" description="Helical" evidence="2">
    <location>
        <begin position="278"/>
        <end position="298"/>
    </location>
</feature>
<dbReference type="EMBL" id="VFPA01000001">
    <property type="protein sequence ID" value="TQM13284.1"/>
    <property type="molecule type" value="Genomic_DNA"/>
</dbReference>
<gene>
    <name evidence="3" type="ORF">FB558_0014</name>
</gene>
<feature type="compositionally biased region" description="Basic and acidic residues" evidence="1">
    <location>
        <begin position="494"/>
        <end position="503"/>
    </location>
</feature>
<feature type="region of interest" description="Disordered" evidence="1">
    <location>
        <begin position="457"/>
        <end position="521"/>
    </location>
</feature>
<keyword evidence="2" id="KW-1133">Transmembrane helix</keyword>
<dbReference type="InterPro" id="IPR010640">
    <property type="entry name" value="Low_temperature_requirement_A"/>
</dbReference>
<dbReference type="Proteomes" id="UP000315677">
    <property type="component" value="Unassembled WGS sequence"/>
</dbReference>
<feature type="transmembrane region" description="Helical" evidence="2">
    <location>
        <begin position="54"/>
        <end position="74"/>
    </location>
</feature>
<protein>
    <submittedName>
        <fullName evidence="3">Low temperature requirement protein LtrA</fullName>
    </submittedName>
</protein>
<feature type="transmembrane region" description="Helical" evidence="2">
    <location>
        <begin position="28"/>
        <end position="47"/>
    </location>
</feature>
<feature type="compositionally biased region" description="Basic residues" evidence="1">
    <location>
        <begin position="459"/>
        <end position="483"/>
    </location>
</feature>
<feature type="transmembrane region" description="Helical" evidence="2">
    <location>
        <begin position="170"/>
        <end position="191"/>
    </location>
</feature>
<feature type="transmembrane region" description="Helical" evidence="2">
    <location>
        <begin position="341"/>
        <end position="368"/>
    </location>
</feature>
<keyword evidence="2" id="KW-0812">Transmembrane</keyword>
<dbReference type="RefSeq" id="WP_211365896.1">
    <property type="nucleotide sequence ID" value="NZ_VFPA01000001.1"/>
</dbReference>
<evidence type="ECO:0000256" key="1">
    <source>
        <dbReference type="SAM" id="MobiDB-lite"/>
    </source>
</evidence>
<reference evidence="3 4" key="1">
    <citation type="submission" date="2019-06" db="EMBL/GenBank/DDBJ databases">
        <title>Sequencing the genomes of 1000 actinobacteria strains.</title>
        <authorList>
            <person name="Klenk H.-P."/>
        </authorList>
    </citation>
    <scope>NUCLEOTIDE SEQUENCE [LARGE SCALE GENOMIC DNA]</scope>
    <source>
        <strain evidence="3 4">DSM 45301</strain>
    </source>
</reference>
<comment type="caution">
    <text evidence="3">The sequence shown here is derived from an EMBL/GenBank/DDBJ whole genome shotgun (WGS) entry which is preliminary data.</text>
</comment>
<organism evidence="3 4">
    <name type="scientific">Pseudonocardia kunmingensis</name>
    <dbReference type="NCBI Taxonomy" id="630975"/>
    <lineage>
        <taxon>Bacteria</taxon>
        <taxon>Bacillati</taxon>
        <taxon>Actinomycetota</taxon>
        <taxon>Actinomycetes</taxon>
        <taxon>Pseudonocardiales</taxon>
        <taxon>Pseudonocardiaceae</taxon>
        <taxon>Pseudonocardia</taxon>
    </lineage>
</organism>
<keyword evidence="2" id="KW-0472">Membrane</keyword>
<dbReference type="PANTHER" id="PTHR36840">
    <property type="entry name" value="BLL5714 PROTEIN"/>
    <property type="match status" value="1"/>
</dbReference>
<evidence type="ECO:0000313" key="3">
    <source>
        <dbReference type="EMBL" id="TQM13284.1"/>
    </source>
</evidence>
<feature type="transmembrane region" description="Helical" evidence="2">
    <location>
        <begin position="229"/>
        <end position="251"/>
    </location>
</feature>
<feature type="transmembrane region" description="Helical" evidence="2">
    <location>
        <begin position="86"/>
        <end position="104"/>
    </location>
</feature>
<evidence type="ECO:0000256" key="2">
    <source>
        <dbReference type="SAM" id="Phobius"/>
    </source>
</evidence>